<dbReference type="AlphaFoldDB" id="A0A553ZPB2"/>
<organism evidence="2 3">
    <name type="scientific">Streptomyces benahoarensis</name>
    <dbReference type="NCBI Taxonomy" id="2595054"/>
    <lineage>
        <taxon>Bacteria</taxon>
        <taxon>Bacillati</taxon>
        <taxon>Actinomycetota</taxon>
        <taxon>Actinomycetes</taxon>
        <taxon>Kitasatosporales</taxon>
        <taxon>Streptomycetaceae</taxon>
        <taxon>Streptomyces</taxon>
    </lineage>
</organism>
<dbReference type="EMBL" id="VKLS01000032">
    <property type="protein sequence ID" value="TSB43297.1"/>
    <property type="molecule type" value="Genomic_DNA"/>
</dbReference>
<dbReference type="OrthoDB" id="4256745at2"/>
<sequence>MIRRVAVAFGLVAFPSALLTTVGYVLATRTPGRYQRLFEGQWDAIAGGFTIATFGLLVLSYGTRRCFSVLGGFQPDNVRRGVLAMLGGILTFAMGGLMLWHLLIP</sequence>
<protein>
    <submittedName>
        <fullName evidence="2">Uncharacterized protein</fullName>
    </submittedName>
</protein>
<feature type="transmembrane region" description="Helical" evidence="1">
    <location>
        <begin position="43"/>
        <end position="61"/>
    </location>
</feature>
<feature type="transmembrane region" description="Helical" evidence="1">
    <location>
        <begin position="82"/>
        <end position="103"/>
    </location>
</feature>
<evidence type="ECO:0000313" key="2">
    <source>
        <dbReference type="EMBL" id="TSB43297.1"/>
    </source>
</evidence>
<name>A0A553ZPB2_9ACTN</name>
<evidence type="ECO:0000256" key="1">
    <source>
        <dbReference type="SAM" id="Phobius"/>
    </source>
</evidence>
<reference evidence="2 3" key="1">
    <citation type="submission" date="2019-07" db="EMBL/GenBank/DDBJ databases">
        <title>Draft genome for Streptomyces benahoarensis MZ03-48.</title>
        <authorList>
            <person name="Gonzalez-Pimentel J.L."/>
        </authorList>
    </citation>
    <scope>NUCLEOTIDE SEQUENCE [LARGE SCALE GENOMIC DNA]</scope>
    <source>
        <strain evidence="2 3">MZ03-48</strain>
    </source>
</reference>
<gene>
    <name evidence="2" type="ORF">FNZ23_05305</name>
</gene>
<keyword evidence="1" id="KW-0472">Membrane</keyword>
<dbReference type="RefSeq" id="WP_143940587.1">
    <property type="nucleotide sequence ID" value="NZ_VKLS01000032.1"/>
</dbReference>
<dbReference type="Proteomes" id="UP000320888">
    <property type="component" value="Unassembled WGS sequence"/>
</dbReference>
<evidence type="ECO:0000313" key="3">
    <source>
        <dbReference type="Proteomes" id="UP000320888"/>
    </source>
</evidence>
<keyword evidence="1" id="KW-1133">Transmembrane helix</keyword>
<keyword evidence="1" id="KW-0812">Transmembrane</keyword>
<proteinExistence type="predicted"/>
<comment type="caution">
    <text evidence="2">The sequence shown here is derived from an EMBL/GenBank/DDBJ whole genome shotgun (WGS) entry which is preliminary data.</text>
</comment>
<keyword evidence="3" id="KW-1185">Reference proteome</keyword>
<accession>A0A553ZPB2</accession>